<feature type="non-terminal residue" evidence="2">
    <location>
        <position position="83"/>
    </location>
</feature>
<organism evidence="2">
    <name type="scientific">Acinetobacter baumannii</name>
    <dbReference type="NCBI Taxonomy" id="470"/>
    <lineage>
        <taxon>Bacteria</taxon>
        <taxon>Pseudomonadati</taxon>
        <taxon>Pseudomonadota</taxon>
        <taxon>Gammaproteobacteria</taxon>
        <taxon>Moraxellales</taxon>
        <taxon>Moraxellaceae</taxon>
        <taxon>Acinetobacter</taxon>
        <taxon>Acinetobacter calcoaceticus/baumannii complex</taxon>
    </lineage>
</organism>
<keyword evidence="1" id="KW-0472">Membrane</keyword>
<comment type="caution">
    <text evidence="2">The sequence shown here is derived from an EMBL/GenBank/DDBJ whole genome shotgun (WGS) entry which is preliminary data.</text>
</comment>
<keyword evidence="1" id="KW-1133">Transmembrane helix</keyword>
<protein>
    <submittedName>
        <fullName evidence="2">Uncharacterized protein</fullName>
    </submittedName>
</protein>
<feature type="transmembrane region" description="Helical" evidence="1">
    <location>
        <begin position="12"/>
        <end position="33"/>
    </location>
</feature>
<sequence>MIISLLGVLHGLGVLAIGFITAFIFAVLAHLIVKAKTKVQVVALDITMFTAASFIVLRIDQELRYNGDLFDLHVLVFASVAFL</sequence>
<evidence type="ECO:0000256" key="1">
    <source>
        <dbReference type="SAM" id="Phobius"/>
    </source>
</evidence>
<proteinExistence type="predicted"/>
<reference evidence="2" key="1">
    <citation type="submission" date="2020-12" db="EMBL/GenBank/DDBJ databases">
        <authorList>
            <consortium name="Clinical and Environmental Microbiology Branch: Whole genome sequencing antimicrobial resistance pathogens in the healthcare setting"/>
        </authorList>
    </citation>
    <scope>NUCLEOTIDE SEQUENCE</scope>
    <source>
        <strain evidence="2">2018HL-00813</strain>
    </source>
</reference>
<accession>A0A9P2LDJ9</accession>
<feature type="transmembrane region" description="Helical" evidence="1">
    <location>
        <begin position="39"/>
        <end position="57"/>
    </location>
</feature>
<dbReference type="AlphaFoldDB" id="A0A9P2LDJ9"/>
<dbReference type="EMBL" id="AAYLMQ010000073">
    <property type="protein sequence ID" value="EGY2379240.1"/>
    <property type="molecule type" value="Genomic_DNA"/>
</dbReference>
<keyword evidence="1" id="KW-0812">Transmembrane</keyword>
<name>A0A9P2LDJ9_ACIBA</name>
<gene>
    <name evidence="2" type="ORF">JHZ39_003677</name>
</gene>
<evidence type="ECO:0000313" key="2">
    <source>
        <dbReference type="EMBL" id="EGY2379240.1"/>
    </source>
</evidence>